<dbReference type="PRINTS" id="PR00019">
    <property type="entry name" value="LEURICHRPT"/>
</dbReference>
<keyword evidence="4" id="KW-0723">Serine/threonine-protein kinase</keyword>
<feature type="binding site" evidence="19">
    <location>
        <position position="617"/>
    </location>
    <ligand>
        <name>ATP</name>
        <dbReference type="ChEBI" id="CHEBI:30616"/>
    </ligand>
</feature>
<dbReference type="PANTHER" id="PTHR45631:SF206">
    <property type="entry name" value="PROTEIN KINASE DOMAIN-CONTAINING PROTEIN"/>
    <property type="match status" value="1"/>
</dbReference>
<evidence type="ECO:0000256" key="13">
    <source>
        <dbReference type="ARBA" id="ARBA00022989"/>
    </source>
</evidence>
<evidence type="ECO:0000256" key="20">
    <source>
        <dbReference type="SAM" id="MobiDB-lite"/>
    </source>
</evidence>
<evidence type="ECO:0000256" key="11">
    <source>
        <dbReference type="ARBA" id="ARBA00022777"/>
    </source>
</evidence>
<dbReference type="FunFam" id="3.30.200.20:FF:000394">
    <property type="entry name" value="Leucine-rich repeat receptor-like protein kinase"/>
    <property type="match status" value="1"/>
</dbReference>
<dbReference type="PROSITE" id="PS50011">
    <property type="entry name" value="PROTEIN_KINASE_DOM"/>
    <property type="match status" value="1"/>
</dbReference>
<dbReference type="Gene3D" id="3.80.10.10">
    <property type="entry name" value="Ribonuclease Inhibitor"/>
    <property type="match status" value="1"/>
</dbReference>
<dbReference type="CDD" id="cd14066">
    <property type="entry name" value="STKc_IRAK"/>
    <property type="match status" value="1"/>
</dbReference>
<dbReference type="InterPro" id="IPR003591">
    <property type="entry name" value="Leu-rich_rpt_typical-subtyp"/>
</dbReference>
<dbReference type="Pfam" id="PF12819">
    <property type="entry name" value="Malectin_like"/>
    <property type="match status" value="1"/>
</dbReference>
<evidence type="ECO:0000313" key="24">
    <source>
        <dbReference type="Proteomes" id="UP001634007"/>
    </source>
</evidence>
<dbReference type="Gene3D" id="3.30.200.20">
    <property type="entry name" value="Phosphorylase Kinase, domain 1"/>
    <property type="match status" value="1"/>
</dbReference>
<keyword evidence="14" id="KW-0472">Membrane</keyword>
<dbReference type="SMART" id="SM00220">
    <property type="entry name" value="S_TKc"/>
    <property type="match status" value="1"/>
</dbReference>
<dbReference type="PROSITE" id="PS00107">
    <property type="entry name" value="PROTEIN_KINASE_ATP"/>
    <property type="match status" value="1"/>
</dbReference>
<dbReference type="PROSITE" id="PS00108">
    <property type="entry name" value="PROTEIN_KINASE_ST"/>
    <property type="match status" value="1"/>
</dbReference>
<dbReference type="Gene3D" id="1.10.510.10">
    <property type="entry name" value="Transferase(Phosphotransferase) domain 1"/>
    <property type="match status" value="1"/>
</dbReference>
<dbReference type="FunFam" id="1.10.510.10:FF:000468">
    <property type="entry name" value="PTI1-like tyrosine-protein kinase 3"/>
    <property type="match status" value="1"/>
</dbReference>
<evidence type="ECO:0000256" key="4">
    <source>
        <dbReference type="ARBA" id="ARBA00022527"/>
    </source>
</evidence>
<accession>A0ABD3J2T1</accession>
<dbReference type="InterPro" id="IPR008271">
    <property type="entry name" value="Ser/Thr_kinase_AS"/>
</dbReference>
<keyword evidence="10 19" id="KW-0547">Nucleotide-binding</keyword>
<evidence type="ECO:0000256" key="1">
    <source>
        <dbReference type="ARBA" id="ARBA00004162"/>
    </source>
</evidence>
<dbReference type="InterPro" id="IPR001245">
    <property type="entry name" value="Ser-Thr/Tyr_kinase_cat_dom"/>
</dbReference>
<gene>
    <name evidence="23" type="ORF">ACJRO7_005697</name>
</gene>
<dbReference type="Gene3D" id="2.60.120.430">
    <property type="entry name" value="Galactose-binding lectin"/>
    <property type="match status" value="1"/>
</dbReference>
<evidence type="ECO:0000256" key="7">
    <source>
        <dbReference type="ARBA" id="ARBA00022692"/>
    </source>
</evidence>
<evidence type="ECO:0000256" key="14">
    <source>
        <dbReference type="ARBA" id="ARBA00023136"/>
    </source>
</evidence>
<keyword evidence="11" id="KW-0418">Kinase</keyword>
<dbReference type="AlphaFoldDB" id="A0ABD3J2T1"/>
<comment type="catalytic activity">
    <reaction evidence="17">
        <text>L-threonyl-[protein] + ATP = O-phospho-L-threonyl-[protein] + ADP + H(+)</text>
        <dbReference type="Rhea" id="RHEA:46608"/>
        <dbReference type="Rhea" id="RHEA-COMP:11060"/>
        <dbReference type="Rhea" id="RHEA-COMP:11605"/>
        <dbReference type="ChEBI" id="CHEBI:15378"/>
        <dbReference type="ChEBI" id="CHEBI:30013"/>
        <dbReference type="ChEBI" id="CHEBI:30616"/>
        <dbReference type="ChEBI" id="CHEBI:61977"/>
        <dbReference type="ChEBI" id="CHEBI:456216"/>
        <dbReference type="EC" id="2.7.11.1"/>
    </reaction>
</comment>
<dbReference type="InterPro" id="IPR032675">
    <property type="entry name" value="LRR_dom_sf"/>
</dbReference>
<dbReference type="EMBL" id="JBJKBG010000010">
    <property type="protein sequence ID" value="KAL3720928.1"/>
    <property type="molecule type" value="Genomic_DNA"/>
</dbReference>
<keyword evidence="9" id="KW-0677">Repeat</keyword>
<keyword evidence="7" id="KW-0812">Transmembrane</keyword>
<dbReference type="Proteomes" id="UP001634007">
    <property type="component" value="Unassembled WGS sequence"/>
</dbReference>
<feature type="region of interest" description="Disordered" evidence="20">
    <location>
        <begin position="870"/>
        <end position="897"/>
    </location>
</feature>
<dbReference type="InterPro" id="IPR024788">
    <property type="entry name" value="Malectin-like_Carb-bd_dom"/>
</dbReference>
<dbReference type="SUPFAM" id="SSF56112">
    <property type="entry name" value="Protein kinase-like (PK-like)"/>
    <property type="match status" value="1"/>
</dbReference>
<evidence type="ECO:0000256" key="12">
    <source>
        <dbReference type="ARBA" id="ARBA00022840"/>
    </source>
</evidence>
<dbReference type="GO" id="GO:0005524">
    <property type="term" value="F:ATP binding"/>
    <property type="evidence" value="ECO:0007669"/>
    <property type="project" value="UniProtKB-UniRule"/>
</dbReference>
<keyword evidence="8 21" id="KW-0732">Signal</keyword>
<dbReference type="SUPFAM" id="SSF52047">
    <property type="entry name" value="RNI-like"/>
    <property type="match status" value="1"/>
</dbReference>
<dbReference type="PANTHER" id="PTHR45631">
    <property type="entry name" value="OS07G0107800 PROTEIN-RELATED"/>
    <property type="match status" value="1"/>
</dbReference>
<keyword evidence="15" id="KW-1015">Disulfide bond</keyword>
<dbReference type="InterPro" id="IPR001611">
    <property type="entry name" value="Leu-rich_rpt"/>
</dbReference>
<dbReference type="GO" id="GO:0004674">
    <property type="term" value="F:protein serine/threonine kinase activity"/>
    <property type="evidence" value="ECO:0007669"/>
    <property type="project" value="UniProtKB-KW"/>
</dbReference>
<evidence type="ECO:0000256" key="21">
    <source>
        <dbReference type="SAM" id="SignalP"/>
    </source>
</evidence>
<comment type="caution">
    <text evidence="23">The sequence shown here is derived from an EMBL/GenBank/DDBJ whole genome shotgun (WGS) entry which is preliminary data.</text>
</comment>
<dbReference type="SMART" id="SM00369">
    <property type="entry name" value="LRR_TYP"/>
    <property type="match status" value="2"/>
</dbReference>
<comment type="catalytic activity">
    <reaction evidence="18">
        <text>L-seryl-[protein] + ATP = O-phospho-L-seryl-[protein] + ADP + H(+)</text>
        <dbReference type="Rhea" id="RHEA:17989"/>
        <dbReference type="Rhea" id="RHEA-COMP:9863"/>
        <dbReference type="Rhea" id="RHEA-COMP:11604"/>
        <dbReference type="ChEBI" id="CHEBI:15378"/>
        <dbReference type="ChEBI" id="CHEBI:29999"/>
        <dbReference type="ChEBI" id="CHEBI:30616"/>
        <dbReference type="ChEBI" id="CHEBI:83421"/>
        <dbReference type="ChEBI" id="CHEBI:456216"/>
        <dbReference type="EC" id="2.7.11.1"/>
    </reaction>
</comment>
<keyword evidence="13" id="KW-1133">Transmembrane helix</keyword>
<evidence type="ECO:0000256" key="2">
    <source>
        <dbReference type="ARBA" id="ARBA00012513"/>
    </source>
</evidence>
<keyword evidence="16" id="KW-0675">Receptor</keyword>
<dbReference type="GO" id="GO:0045087">
    <property type="term" value="P:innate immune response"/>
    <property type="evidence" value="ECO:0007669"/>
    <property type="project" value="UniProtKB-ARBA"/>
</dbReference>
<evidence type="ECO:0000256" key="17">
    <source>
        <dbReference type="ARBA" id="ARBA00047899"/>
    </source>
</evidence>
<evidence type="ECO:0000256" key="6">
    <source>
        <dbReference type="ARBA" id="ARBA00022679"/>
    </source>
</evidence>
<comment type="subcellular location">
    <subcellularLocation>
        <location evidence="1">Cell membrane</location>
        <topology evidence="1">Single-pass membrane protein</topology>
    </subcellularLocation>
</comment>
<feature type="compositionally biased region" description="Polar residues" evidence="20">
    <location>
        <begin position="870"/>
        <end position="889"/>
    </location>
</feature>
<dbReference type="Pfam" id="PF07714">
    <property type="entry name" value="PK_Tyr_Ser-Thr"/>
    <property type="match status" value="1"/>
</dbReference>
<dbReference type="GO" id="GO:0005886">
    <property type="term" value="C:plasma membrane"/>
    <property type="evidence" value="ECO:0007669"/>
    <property type="project" value="UniProtKB-SubCell"/>
</dbReference>
<evidence type="ECO:0000256" key="9">
    <source>
        <dbReference type="ARBA" id="ARBA00022737"/>
    </source>
</evidence>
<name>A0ABD3J2T1_EUCGL</name>
<sequence>MGRSMLLLLWCASIASLSAPGLKLLALAQQNPGFISIDCGAANSYIDSNINIYYETDRGFTDSGQNKQISTEYLHQDYMRTIKTLRSFPNGTRNCYTLKPNQGKNSLYMIRATFWYGNHDGKNEPPSFDVYIDFNYWTTISEGNIASREIMYVSQADYIQVCVVNMGSGIPFISALELRVLNNSIYGIGSGFLMLVSRSDMGTGPKTYTRYPVDAYDRLWWGFDDYYVHLTSTGASATSLSNNNDAFKVPENVLMTAASRNYSLGYSWTTPEPYVSPGNWILYFHFAEIEILRSGQQREFTVSINDNQFTKNVTLKYLKPVTVVSTPVTASQINILISPTSEESPCHRVKAINDIKAAYGVNKESWQGDPCVPSNYTWDGLICSYGKLPRIISLNLSSSNLRGNIHSSLSNLLELTALDLSNNELTGAIPETLAHLPKLRILNLSRNKLTNSVPEALKRRVMDKKLDLSFNDNPYLCWASPCPKNKSSILVPVVASVSSVVVLICLLGAKISILAWIFTSHRLSFFVPIGDILGRFSFEVYLEIFERLSLLLIDVAAITTTVTFGGYTGTLKLSKNQHFTSTEVARITDNFRTVIGEGGFGKVYFGRLDNGTQVVVKMLSRSSKQGYKEFHTEAQLLTVIHHRNLVSLIGYCEEFENMALIYEFMSNGNVRQHLSAHNPNVLSWSHRLQIAVDAAQGLEYLHNGCKPPIIHRDLKTPNILLNENMQAKICDFGLSRAFVREQDSYISTCPAGTPGYLDPEFHILGHSSQKSDIYSFGIVLFELITGHPAIIRSPEGIMHILQWVTPLIERGDIQSIVDPRLNDQFNISSAQKAVEIAMACVPTNAVERADMNRVLLELKECLTVEINSGRSQRMGNSETRSEFDTTTMELDSPPYAR</sequence>
<protein>
    <recommendedName>
        <fullName evidence="2">non-specific serine/threonine protein kinase</fullName>
        <ecNumber evidence="2">2.7.11.1</ecNumber>
    </recommendedName>
</protein>
<keyword evidence="5" id="KW-0433">Leucine-rich repeat</keyword>
<keyword evidence="24" id="KW-1185">Reference proteome</keyword>
<evidence type="ECO:0000256" key="19">
    <source>
        <dbReference type="PROSITE-ProRule" id="PRU10141"/>
    </source>
</evidence>
<evidence type="ECO:0000313" key="23">
    <source>
        <dbReference type="EMBL" id="KAL3720928.1"/>
    </source>
</evidence>
<organism evidence="23 24">
    <name type="scientific">Eucalyptus globulus</name>
    <name type="common">Tasmanian blue gum</name>
    <dbReference type="NCBI Taxonomy" id="34317"/>
    <lineage>
        <taxon>Eukaryota</taxon>
        <taxon>Viridiplantae</taxon>
        <taxon>Streptophyta</taxon>
        <taxon>Embryophyta</taxon>
        <taxon>Tracheophyta</taxon>
        <taxon>Spermatophyta</taxon>
        <taxon>Magnoliopsida</taxon>
        <taxon>eudicotyledons</taxon>
        <taxon>Gunneridae</taxon>
        <taxon>Pentapetalae</taxon>
        <taxon>rosids</taxon>
        <taxon>malvids</taxon>
        <taxon>Myrtales</taxon>
        <taxon>Myrtaceae</taxon>
        <taxon>Myrtoideae</taxon>
        <taxon>Eucalypteae</taxon>
        <taxon>Eucalyptus</taxon>
    </lineage>
</organism>
<dbReference type="Pfam" id="PF13855">
    <property type="entry name" value="LRR_8"/>
    <property type="match status" value="1"/>
</dbReference>
<feature type="signal peptide" evidence="21">
    <location>
        <begin position="1"/>
        <end position="20"/>
    </location>
</feature>
<proteinExistence type="predicted"/>
<evidence type="ECO:0000256" key="8">
    <source>
        <dbReference type="ARBA" id="ARBA00022729"/>
    </source>
</evidence>
<keyword evidence="6" id="KW-0808">Transferase</keyword>
<evidence type="ECO:0000256" key="18">
    <source>
        <dbReference type="ARBA" id="ARBA00048679"/>
    </source>
</evidence>
<dbReference type="FunFam" id="3.80.10.10:FF:000129">
    <property type="entry name" value="Leucine-rich repeat receptor-like kinase"/>
    <property type="match status" value="1"/>
</dbReference>
<dbReference type="InterPro" id="IPR000719">
    <property type="entry name" value="Prot_kinase_dom"/>
</dbReference>
<evidence type="ECO:0000256" key="3">
    <source>
        <dbReference type="ARBA" id="ARBA00022475"/>
    </source>
</evidence>
<reference evidence="23 24" key="1">
    <citation type="submission" date="2024-11" db="EMBL/GenBank/DDBJ databases">
        <title>Chromosome-level genome assembly of Eucalyptus globulus Labill. provides insights into its genome evolution.</title>
        <authorList>
            <person name="Li X."/>
        </authorList>
    </citation>
    <scope>NUCLEOTIDE SEQUENCE [LARGE SCALE GENOMIC DNA]</scope>
    <source>
        <strain evidence="23">CL2024</strain>
        <tissue evidence="23">Fresh tender leaves</tissue>
    </source>
</reference>
<keyword evidence="3" id="KW-1003">Cell membrane</keyword>
<dbReference type="InterPro" id="IPR017441">
    <property type="entry name" value="Protein_kinase_ATP_BS"/>
</dbReference>
<keyword evidence="12 19" id="KW-0067">ATP-binding</keyword>
<feature type="domain" description="Protein kinase" evidence="22">
    <location>
        <begin position="589"/>
        <end position="862"/>
    </location>
</feature>
<dbReference type="EC" id="2.7.11.1" evidence="2"/>
<dbReference type="InterPro" id="IPR011009">
    <property type="entry name" value="Kinase-like_dom_sf"/>
</dbReference>
<evidence type="ECO:0000256" key="15">
    <source>
        <dbReference type="ARBA" id="ARBA00023157"/>
    </source>
</evidence>
<evidence type="ECO:0000256" key="5">
    <source>
        <dbReference type="ARBA" id="ARBA00022614"/>
    </source>
</evidence>
<evidence type="ECO:0000259" key="22">
    <source>
        <dbReference type="PROSITE" id="PS50011"/>
    </source>
</evidence>
<evidence type="ECO:0000256" key="16">
    <source>
        <dbReference type="ARBA" id="ARBA00023170"/>
    </source>
</evidence>
<feature type="chain" id="PRO_5044828896" description="non-specific serine/threonine protein kinase" evidence="21">
    <location>
        <begin position="21"/>
        <end position="897"/>
    </location>
</feature>
<evidence type="ECO:0000256" key="10">
    <source>
        <dbReference type="ARBA" id="ARBA00022741"/>
    </source>
</evidence>